<feature type="region of interest" description="Disordered" evidence="1">
    <location>
        <begin position="226"/>
        <end position="245"/>
    </location>
</feature>
<feature type="compositionally biased region" description="Polar residues" evidence="1">
    <location>
        <begin position="71"/>
        <end position="82"/>
    </location>
</feature>
<keyword evidence="3" id="KW-1185">Reference proteome</keyword>
<feature type="compositionally biased region" description="Low complexity" evidence="1">
    <location>
        <begin position="60"/>
        <end position="70"/>
    </location>
</feature>
<evidence type="ECO:0000313" key="2">
    <source>
        <dbReference type="EMBL" id="KAJ0187585.1"/>
    </source>
</evidence>
<evidence type="ECO:0000256" key="1">
    <source>
        <dbReference type="SAM" id="MobiDB-lite"/>
    </source>
</evidence>
<dbReference type="PANTHER" id="PTHR45023:SF14">
    <property type="entry name" value="GLUTATHIONE TRANSFERASE"/>
    <property type="match status" value="1"/>
</dbReference>
<protein>
    <submittedName>
        <fullName evidence="2">Uncharacterized protein</fullName>
    </submittedName>
</protein>
<accession>A0A9R1WRN0</accession>
<comment type="caution">
    <text evidence="2">The sequence shown here is derived from an EMBL/GenBank/DDBJ whole genome shotgun (WGS) entry which is preliminary data.</text>
</comment>
<reference evidence="2 3" key="1">
    <citation type="journal article" date="2017" name="Nat. Commun.">
        <title>Genome assembly with in vitro proximity ligation data and whole-genome triplication in lettuce.</title>
        <authorList>
            <person name="Reyes-Chin-Wo S."/>
            <person name="Wang Z."/>
            <person name="Yang X."/>
            <person name="Kozik A."/>
            <person name="Arikit S."/>
            <person name="Song C."/>
            <person name="Xia L."/>
            <person name="Froenicke L."/>
            <person name="Lavelle D.O."/>
            <person name="Truco M.J."/>
            <person name="Xia R."/>
            <person name="Zhu S."/>
            <person name="Xu C."/>
            <person name="Xu H."/>
            <person name="Xu X."/>
            <person name="Cox K."/>
            <person name="Korf I."/>
            <person name="Meyers B.C."/>
            <person name="Michelmore R.W."/>
        </authorList>
    </citation>
    <scope>NUCLEOTIDE SEQUENCE [LARGE SCALE GENOMIC DNA]</scope>
    <source>
        <strain evidence="3">cv. Salinas</strain>
        <tissue evidence="2">Seedlings</tissue>
    </source>
</reference>
<feature type="compositionally biased region" description="Polar residues" evidence="1">
    <location>
        <begin position="227"/>
        <end position="245"/>
    </location>
</feature>
<proteinExistence type="predicted"/>
<dbReference type="Proteomes" id="UP000235145">
    <property type="component" value="Unassembled WGS sequence"/>
</dbReference>
<dbReference type="EMBL" id="NBSK02000009">
    <property type="protein sequence ID" value="KAJ0187585.1"/>
    <property type="molecule type" value="Genomic_DNA"/>
</dbReference>
<evidence type="ECO:0000313" key="3">
    <source>
        <dbReference type="Proteomes" id="UP000235145"/>
    </source>
</evidence>
<sequence>MTTIQPLGNPTMESPQSGFVNLLQIGSPIQQTTLCQQQYQTFMAFQQQLQQYQAFQQFQQQQFQPQPSQLPHSSDFVSETQHSPPPQPKKKKRKKKLVRPTTTQERVPWTTEEQEKLADTWISASQDPIEGDSQTYVRAVCYELTGREKQNPDQISLKWRDIRLKRTEFEEIYNNLLNIHKIRSTDFDGFKADFDQFEKITPTRKTFPYVKASLKLKDVLQWKEQTEGSLQSFGSKRSRNPDATS</sequence>
<feature type="compositionally biased region" description="Basic residues" evidence="1">
    <location>
        <begin position="88"/>
        <end position="98"/>
    </location>
</feature>
<organism evidence="2 3">
    <name type="scientific">Lactuca sativa</name>
    <name type="common">Garden lettuce</name>
    <dbReference type="NCBI Taxonomy" id="4236"/>
    <lineage>
        <taxon>Eukaryota</taxon>
        <taxon>Viridiplantae</taxon>
        <taxon>Streptophyta</taxon>
        <taxon>Embryophyta</taxon>
        <taxon>Tracheophyta</taxon>
        <taxon>Spermatophyta</taxon>
        <taxon>Magnoliopsida</taxon>
        <taxon>eudicotyledons</taxon>
        <taxon>Gunneridae</taxon>
        <taxon>Pentapetalae</taxon>
        <taxon>asterids</taxon>
        <taxon>campanulids</taxon>
        <taxon>Asterales</taxon>
        <taxon>Asteraceae</taxon>
        <taxon>Cichorioideae</taxon>
        <taxon>Cichorieae</taxon>
        <taxon>Lactucinae</taxon>
        <taxon>Lactuca</taxon>
    </lineage>
</organism>
<gene>
    <name evidence="2" type="ORF">LSAT_V11C900501910</name>
</gene>
<dbReference type="AlphaFoldDB" id="A0A9R1WRN0"/>
<name>A0A9R1WRN0_LACSA</name>
<dbReference type="PANTHER" id="PTHR45023">
    <property type="match status" value="1"/>
</dbReference>
<feature type="region of interest" description="Disordered" evidence="1">
    <location>
        <begin position="60"/>
        <end position="112"/>
    </location>
</feature>